<dbReference type="SUPFAM" id="SSF54001">
    <property type="entry name" value="Cysteine proteinases"/>
    <property type="match status" value="1"/>
</dbReference>
<dbReference type="InterPro" id="IPR050704">
    <property type="entry name" value="Peptidase_C85-like"/>
</dbReference>
<feature type="domain" description="OTU" evidence="3">
    <location>
        <begin position="209"/>
        <end position="355"/>
    </location>
</feature>
<dbReference type="InterPro" id="IPR049772">
    <property type="entry name" value="OTU_OTUD6"/>
</dbReference>
<feature type="compositionally biased region" description="Low complexity" evidence="2">
    <location>
        <begin position="1"/>
        <end position="16"/>
    </location>
</feature>
<dbReference type="FunFam" id="3.90.70.80:FF:000030">
    <property type="entry name" value="OTUBain deubiquitylating protease homolog"/>
    <property type="match status" value="1"/>
</dbReference>
<feature type="region of interest" description="Disordered" evidence="2">
    <location>
        <begin position="1"/>
        <end position="147"/>
    </location>
</feature>
<reference evidence="4 5" key="1">
    <citation type="submission" date="2022-05" db="EMBL/GenBank/DDBJ databases">
        <title>Chromosome-level reference genomes for two strains of Caenorhabditis briggsae: an improved platform for comparative genomics.</title>
        <authorList>
            <person name="Stevens L."/>
            <person name="Andersen E.C."/>
        </authorList>
    </citation>
    <scope>NUCLEOTIDE SEQUENCE [LARGE SCALE GENOMIC DNA]</scope>
    <source>
        <strain evidence="4">QX1410_ONT</strain>
        <tissue evidence="4">Whole-organism</tissue>
    </source>
</reference>
<dbReference type="InterPro" id="IPR003323">
    <property type="entry name" value="OTU_dom"/>
</dbReference>
<name>A0AAE9AHM1_CAEBR</name>
<dbReference type="Proteomes" id="UP000827892">
    <property type="component" value="Chromosome IV"/>
</dbReference>
<evidence type="ECO:0000313" key="5">
    <source>
        <dbReference type="Proteomes" id="UP000827892"/>
    </source>
</evidence>
<accession>A0AAE9AHM1</accession>
<dbReference type="CDD" id="cd22761">
    <property type="entry name" value="OTU_OTUD6"/>
    <property type="match status" value="1"/>
</dbReference>
<dbReference type="PROSITE" id="PS50802">
    <property type="entry name" value="OTU"/>
    <property type="match status" value="1"/>
</dbReference>
<protein>
    <recommendedName>
        <fullName evidence="3">OTU domain-containing protein</fullName>
    </recommendedName>
</protein>
<feature type="compositionally biased region" description="Acidic residues" evidence="2">
    <location>
        <begin position="131"/>
        <end position="144"/>
    </location>
</feature>
<feature type="region of interest" description="Disordered" evidence="2">
    <location>
        <begin position="159"/>
        <end position="197"/>
    </location>
</feature>
<keyword evidence="1" id="KW-0378">Hydrolase</keyword>
<feature type="compositionally biased region" description="Basic and acidic residues" evidence="2">
    <location>
        <begin position="168"/>
        <end position="197"/>
    </location>
</feature>
<sequence>MSSSSPSFDSISDIPSNAEQAPPPATSTTRKLSKKRQKSQDESPKTGFLCGVGGYSLCSSRQNSKMTAMKKAAKSGNKQKQKETNAECEKMEKEQEERHKQELAAEQAPPTDQEAAPPPAAAAEAPPIVHEEEEGAEEEEDGEEGGVANKFYKTLHISSKNAKKQAKKKEQAEKMKAAQAADKEKAKNKDSERHQEKATIKSLLTKDHLRMIEISADGDCMYNSLVHQLQEEGIEISVRKLRKACGQYMREHKAYFASFIADTDVDNSAQKTSDEKWEKYLEGVEKPADQGGVWGGELELTAISQHYKKVILVYRAEGPHKIGEEFESAEDRPLRIVYLRLAYTLGEHYNSTELD</sequence>
<evidence type="ECO:0000259" key="3">
    <source>
        <dbReference type="PROSITE" id="PS50802"/>
    </source>
</evidence>
<evidence type="ECO:0000256" key="1">
    <source>
        <dbReference type="ARBA" id="ARBA00022801"/>
    </source>
</evidence>
<dbReference type="PANTHER" id="PTHR12419:SF10">
    <property type="entry name" value="DEUBIQUITINASE OTUD6B"/>
    <property type="match status" value="1"/>
</dbReference>
<dbReference type="PANTHER" id="PTHR12419">
    <property type="entry name" value="OTU DOMAIN CONTAINING PROTEIN"/>
    <property type="match status" value="1"/>
</dbReference>
<dbReference type="AlphaFoldDB" id="A0AAE9AHM1"/>
<evidence type="ECO:0000313" key="4">
    <source>
        <dbReference type="EMBL" id="ULT97509.1"/>
    </source>
</evidence>
<gene>
    <name evidence="4" type="ORF">L3Y34_005371</name>
</gene>
<evidence type="ECO:0000256" key="2">
    <source>
        <dbReference type="SAM" id="MobiDB-lite"/>
    </source>
</evidence>
<feature type="compositionally biased region" description="Low complexity" evidence="2">
    <location>
        <begin position="104"/>
        <end position="128"/>
    </location>
</feature>
<organism evidence="4 5">
    <name type="scientific">Caenorhabditis briggsae</name>
    <dbReference type="NCBI Taxonomy" id="6238"/>
    <lineage>
        <taxon>Eukaryota</taxon>
        <taxon>Metazoa</taxon>
        <taxon>Ecdysozoa</taxon>
        <taxon>Nematoda</taxon>
        <taxon>Chromadorea</taxon>
        <taxon>Rhabditida</taxon>
        <taxon>Rhabditina</taxon>
        <taxon>Rhabditomorpha</taxon>
        <taxon>Rhabditoidea</taxon>
        <taxon>Rhabditidae</taxon>
        <taxon>Peloderinae</taxon>
        <taxon>Caenorhabditis</taxon>
    </lineage>
</organism>
<dbReference type="InterPro" id="IPR038765">
    <property type="entry name" value="Papain-like_cys_pep_sf"/>
</dbReference>
<dbReference type="Pfam" id="PF02338">
    <property type="entry name" value="OTU"/>
    <property type="match status" value="1"/>
</dbReference>
<feature type="compositionally biased region" description="Basic and acidic residues" evidence="2">
    <location>
        <begin position="80"/>
        <end position="103"/>
    </location>
</feature>
<dbReference type="Gene3D" id="3.90.70.80">
    <property type="match status" value="1"/>
</dbReference>
<dbReference type="GO" id="GO:0016787">
    <property type="term" value="F:hydrolase activity"/>
    <property type="evidence" value="ECO:0007669"/>
    <property type="project" value="UniProtKB-KW"/>
</dbReference>
<dbReference type="EMBL" id="CP090894">
    <property type="protein sequence ID" value="ULT97509.1"/>
    <property type="molecule type" value="Genomic_DNA"/>
</dbReference>
<proteinExistence type="predicted"/>